<gene>
    <name evidence="2" type="ORF">SDC9_194939</name>
</gene>
<name>A0A645I7L9_9ZZZZ</name>
<sequence>MRIKMPHAEMPPPEAKLPKASKENEKKAEEDAEEKQEKRKIDIAYFKNMPKDERKKLISDVIKFIKSVLKTVFPKSFKLLGSFGLSDPALTGEVLGGIYVLKGFTGLDINVSGDFRGENVLNGKIFIEGRITLSALGFYTLRLALTKPVFKIIKIYLKG</sequence>
<proteinExistence type="predicted"/>
<feature type="compositionally biased region" description="Basic and acidic residues" evidence="1">
    <location>
        <begin position="16"/>
        <end position="38"/>
    </location>
</feature>
<evidence type="ECO:0000256" key="1">
    <source>
        <dbReference type="SAM" id="MobiDB-lite"/>
    </source>
</evidence>
<accession>A0A645I7L9</accession>
<dbReference type="EMBL" id="VSSQ01108758">
    <property type="protein sequence ID" value="MPN47337.1"/>
    <property type="molecule type" value="Genomic_DNA"/>
</dbReference>
<evidence type="ECO:0008006" key="3">
    <source>
        <dbReference type="Google" id="ProtNLM"/>
    </source>
</evidence>
<organism evidence="2">
    <name type="scientific">bioreactor metagenome</name>
    <dbReference type="NCBI Taxonomy" id="1076179"/>
    <lineage>
        <taxon>unclassified sequences</taxon>
        <taxon>metagenomes</taxon>
        <taxon>ecological metagenomes</taxon>
    </lineage>
</organism>
<protein>
    <recommendedName>
        <fullName evidence="3">DUF2953 domain-containing protein</fullName>
    </recommendedName>
</protein>
<evidence type="ECO:0000313" key="2">
    <source>
        <dbReference type="EMBL" id="MPN47337.1"/>
    </source>
</evidence>
<comment type="caution">
    <text evidence="2">The sequence shown here is derived from an EMBL/GenBank/DDBJ whole genome shotgun (WGS) entry which is preliminary data.</text>
</comment>
<dbReference type="InterPro" id="IPR021338">
    <property type="entry name" value="DUF2953"/>
</dbReference>
<reference evidence="2" key="1">
    <citation type="submission" date="2019-08" db="EMBL/GenBank/DDBJ databases">
        <authorList>
            <person name="Kucharzyk K."/>
            <person name="Murdoch R.W."/>
            <person name="Higgins S."/>
            <person name="Loffler F."/>
        </authorList>
    </citation>
    <scope>NUCLEOTIDE SEQUENCE</scope>
</reference>
<dbReference type="Pfam" id="PF11167">
    <property type="entry name" value="DUF2953"/>
    <property type="match status" value="1"/>
</dbReference>
<dbReference type="AlphaFoldDB" id="A0A645I7L9"/>
<feature type="region of interest" description="Disordered" evidence="1">
    <location>
        <begin position="1"/>
        <end position="38"/>
    </location>
</feature>